<evidence type="ECO:0000313" key="2">
    <source>
        <dbReference type="EMBL" id="QHT37125.1"/>
    </source>
</evidence>
<feature type="transmembrane region" description="Helical" evidence="1">
    <location>
        <begin position="19"/>
        <end position="35"/>
    </location>
</feature>
<accession>A0A6C0FD71</accession>
<organism evidence="2">
    <name type="scientific">viral metagenome</name>
    <dbReference type="NCBI Taxonomy" id="1070528"/>
    <lineage>
        <taxon>unclassified sequences</taxon>
        <taxon>metagenomes</taxon>
        <taxon>organismal metagenomes</taxon>
    </lineage>
</organism>
<reference evidence="2" key="1">
    <citation type="journal article" date="2020" name="Nature">
        <title>Giant virus diversity and host interactions through global metagenomics.</title>
        <authorList>
            <person name="Schulz F."/>
            <person name="Roux S."/>
            <person name="Paez-Espino D."/>
            <person name="Jungbluth S."/>
            <person name="Walsh D.A."/>
            <person name="Denef V.J."/>
            <person name="McMahon K.D."/>
            <person name="Konstantinidis K.T."/>
            <person name="Eloe-Fadrosh E.A."/>
            <person name="Kyrpides N.C."/>
            <person name="Woyke T."/>
        </authorList>
    </citation>
    <scope>NUCLEOTIDE SEQUENCE</scope>
    <source>
        <strain evidence="2">GVMAG-S-ERX555967-131</strain>
    </source>
</reference>
<dbReference type="EMBL" id="MN738790">
    <property type="protein sequence ID" value="QHT37125.1"/>
    <property type="molecule type" value="Genomic_DNA"/>
</dbReference>
<name>A0A6C0FD71_9ZZZZ</name>
<keyword evidence="1" id="KW-0472">Membrane</keyword>
<keyword evidence="1" id="KW-0812">Transmembrane</keyword>
<dbReference type="AlphaFoldDB" id="A0A6C0FD71"/>
<protein>
    <submittedName>
        <fullName evidence="2">Uncharacterized protein</fullName>
    </submittedName>
</protein>
<keyword evidence="1" id="KW-1133">Transmembrane helix</keyword>
<evidence type="ECO:0000256" key="1">
    <source>
        <dbReference type="SAM" id="Phobius"/>
    </source>
</evidence>
<proteinExistence type="predicted"/>
<sequence length="183" mass="21701">MINPIKFITLPTPPTRKNIMYFIFGIIFMYLLVHFEKLPELPEFYSQDPDSNDYHFMVVLNTKGKFNGSHQGFAELTNKKLYFSKDDFEEVDYNDADYNIHGNKKDKNRADHNSHYFYKVGYNETSGHKYILFHESIEIKSIHPNFNNLKKIKGLTLEKNKITLLPLDDNYSNNPNRNENFQF</sequence>